<evidence type="ECO:0000259" key="8">
    <source>
        <dbReference type="PROSITE" id="PS50839"/>
    </source>
</evidence>
<keyword evidence="5" id="KW-0175">Coiled coil</keyword>
<dbReference type="InterPro" id="IPR001633">
    <property type="entry name" value="EAL_dom"/>
</dbReference>
<dbReference type="SUPFAM" id="SSF55785">
    <property type="entry name" value="PYP-like sensor domain (PAS domain)"/>
    <property type="match status" value="1"/>
</dbReference>
<dbReference type="Gene3D" id="3.30.70.270">
    <property type="match status" value="1"/>
</dbReference>
<feature type="domain" description="CHASE" evidence="8">
    <location>
        <begin position="63"/>
        <end position="299"/>
    </location>
</feature>
<feature type="domain" description="GGDEF" evidence="10">
    <location>
        <begin position="533"/>
        <end position="666"/>
    </location>
</feature>
<keyword evidence="4" id="KW-0472">Membrane</keyword>
<dbReference type="PANTHER" id="PTHR44757:SF2">
    <property type="entry name" value="BIOFILM ARCHITECTURE MAINTENANCE PROTEIN MBAA"/>
    <property type="match status" value="1"/>
</dbReference>
<dbReference type="InterPro" id="IPR000700">
    <property type="entry name" value="PAS-assoc_C"/>
</dbReference>
<dbReference type="PROSITE" id="PS50883">
    <property type="entry name" value="EAL"/>
    <property type="match status" value="1"/>
</dbReference>
<reference evidence="11 12" key="1">
    <citation type="journal article" date="2022" name="Int. J. Syst. Evol. Microbiol.">
        <title>Noviherbaspirillum aridicola sp. nov., isolated from an arid soil in Pakistan.</title>
        <authorList>
            <person name="Khan I.U."/>
            <person name="Saqib M."/>
            <person name="Amin A."/>
            <person name="Hussain F."/>
            <person name="Li L."/>
            <person name="Liu Y.H."/>
            <person name="Fang B.Z."/>
            <person name="Ahmed I."/>
            <person name="Li W.J."/>
        </authorList>
    </citation>
    <scope>NUCLEOTIDE SEQUENCE [LARGE SCALE GENOMIC DNA]</scope>
    <source>
        <strain evidence="11 12">NCCP-691</strain>
    </source>
</reference>
<evidence type="ECO:0000259" key="6">
    <source>
        <dbReference type="PROSITE" id="PS50112"/>
    </source>
</evidence>
<evidence type="ECO:0000256" key="5">
    <source>
        <dbReference type="SAM" id="Coils"/>
    </source>
</evidence>
<dbReference type="CDD" id="cd01949">
    <property type="entry name" value="GGDEF"/>
    <property type="match status" value="1"/>
</dbReference>
<dbReference type="PROSITE" id="PS50112">
    <property type="entry name" value="PAS"/>
    <property type="match status" value="1"/>
</dbReference>
<dbReference type="Gene3D" id="3.30.450.350">
    <property type="entry name" value="CHASE domain"/>
    <property type="match status" value="1"/>
</dbReference>
<dbReference type="InterPro" id="IPR000160">
    <property type="entry name" value="GGDEF_dom"/>
</dbReference>
<dbReference type="NCBIfam" id="TIGR00254">
    <property type="entry name" value="GGDEF"/>
    <property type="match status" value="1"/>
</dbReference>
<evidence type="ECO:0000259" key="7">
    <source>
        <dbReference type="PROSITE" id="PS50113"/>
    </source>
</evidence>
<comment type="subcellular location">
    <subcellularLocation>
        <location evidence="1">Membrane</location>
    </subcellularLocation>
</comment>
<accession>A0ABQ4Q2J8</accession>
<dbReference type="InterPro" id="IPR001610">
    <property type="entry name" value="PAC"/>
</dbReference>
<dbReference type="EMBL" id="BPMK01000005">
    <property type="protein sequence ID" value="GIZ51413.1"/>
    <property type="molecule type" value="Genomic_DNA"/>
</dbReference>
<dbReference type="Proteomes" id="UP000887222">
    <property type="component" value="Unassembled WGS sequence"/>
</dbReference>
<comment type="caution">
    <text evidence="11">The sequence shown here is derived from an EMBL/GenBank/DDBJ whole genome shotgun (WGS) entry which is preliminary data.</text>
</comment>
<dbReference type="PROSITE" id="PS50839">
    <property type="entry name" value="CHASE"/>
    <property type="match status" value="1"/>
</dbReference>
<organism evidence="11 12">
    <name type="scientific">Noviherbaspirillum aridicola</name>
    <dbReference type="NCBI Taxonomy" id="2849687"/>
    <lineage>
        <taxon>Bacteria</taxon>
        <taxon>Pseudomonadati</taxon>
        <taxon>Pseudomonadota</taxon>
        <taxon>Betaproteobacteria</taxon>
        <taxon>Burkholderiales</taxon>
        <taxon>Oxalobacteraceae</taxon>
        <taxon>Noviherbaspirillum</taxon>
    </lineage>
</organism>
<feature type="domain" description="PAC" evidence="7">
    <location>
        <begin position="447"/>
        <end position="501"/>
    </location>
</feature>
<dbReference type="InterPro" id="IPR043128">
    <property type="entry name" value="Rev_trsase/Diguanyl_cyclase"/>
</dbReference>
<dbReference type="RefSeq" id="WP_309295108.1">
    <property type="nucleotide sequence ID" value="NZ_BPMK01000005.1"/>
</dbReference>
<dbReference type="SMART" id="SM00091">
    <property type="entry name" value="PAS"/>
    <property type="match status" value="1"/>
</dbReference>
<dbReference type="PROSITE" id="PS50113">
    <property type="entry name" value="PAC"/>
    <property type="match status" value="1"/>
</dbReference>
<evidence type="ECO:0000259" key="10">
    <source>
        <dbReference type="PROSITE" id="PS50887"/>
    </source>
</evidence>
<name>A0ABQ4Q2J8_9BURK</name>
<keyword evidence="12" id="KW-1185">Reference proteome</keyword>
<keyword evidence="3" id="KW-1133">Transmembrane helix</keyword>
<evidence type="ECO:0000259" key="9">
    <source>
        <dbReference type="PROSITE" id="PS50883"/>
    </source>
</evidence>
<dbReference type="Pfam" id="PF00563">
    <property type="entry name" value="EAL"/>
    <property type="match status" value="1"/>
</dbReference>
<dbReference type="NCBIfam" id="TIGR00229">
    <property type="entry name" value="sensory_box"/>
    <property type="match status" value="1"/>
</dbReference>
<dbReference type="PANTHER" id="PTHR44757">
    <property type="entry name" value="DIGUANYLATE CYCLASE DGCP"/>
    <property type="match status" value="1"/>
</dbReference>
<evidence type="ECO:0008006" key="13">
    <source>
        <dbReference type="Google" id="ProtNLM"/>
    </source>
</evidence>
<feature type="coiled-coil region" evidence="5">
    <location>
        <begin position="33"/>
        <end position="60"/>
    </location>
</feature>
<dbReference type="SUPFAM" id="SSF55073">
    <property type="entry name" value="Nucleotide cyclase"/>
    <property type="match status" value="1"/>
</dbReference>
<feature type="domain" description="PAS" evidence="6">
    <location>
        <begin position="373"/>
        <end position="447"/>
    </location>
</feature>
<proteinExistence type="predicted"/>
<dbReference type="InterPro" id="IPR042240">
    <property type="entry name" value="CHASE_sf"/>
</dbReference>
<sequence>MALLVLGVGLACSVLLYAGVRHLEHEKADLAFRQQARGRIMTLQQQLQDTEQVLRVLNQLFVAVEPVSREQFRSFTRPLLERHPYLQAFNFHRIVAGEERETYEHGLRDRFPGFELKELKNGRPVPAVMRDRHYVVEYIEPAQGNEAAFGLDVAGNPLIMEAAQRAIDTGRPASTPPLILAQGDGKPRGLLLVMPVYRHGMPLETVSQRRAAAIGDVAAVFDATALVGNILAANAMLDHSGIDLAVYAGPEASEEHLAFRTGENASDAGHADRVHWLGHESAGRVEHGFEVAGRPWRVVATPAPDFFAHEHGRSLNVIIGSLLLTLLIAAYLHAMASRARRVHALVEQRTAELRHANDMLVHDIAARRKVEEALQLRQRAIEASANGIIITSAEGPGYPIQYVNPAFERMTGYHRADVLGRSGSLLWRGDSDQPEVRELVAAAAERREAHVILRAHARDGRLFWAEVFISPVRDEKGEATHFVVAMYDITATRRYQAELEYQANRDAVTGLANRSLLDERLRQAIALSQRQGEPFWLLFLNLDRFKFVNDTLGHRAGDRLLREVGERLRAAVADTDTVARMSADEFMLLLPQRRDDKLCAATVRRLMDAVAQPIEIDGYRFVMGSSVGVAVYPEDGSEPDTLIKHAGVAMYRAKDMGRNAFQFFTSAMNERAMERLRIEGDLREALQRGELRLHYQPQVDLRSGRVIGMEALIRWQHPELGMIPPGRFIQLAEELGLIVPIGSWVLRTACSQSVAWREQGLGDIRVAVNLSARQFYQQNLVATIEEVLTGTGIAPHLLELELTESMMMNDVEHAVGILHELKQLGVQLSIDDFGTGYSSLAYLKRFPIDLLKIDQSFVRDITLDADDAAIVLSVISLAHSLRLKVIAEGVETAAQLRYLREHGCDCMQGYFFSPPLPAADAERLLREGKHLADGEARVVMLRR</sequence>
<gene>
    <name evidence="11" type="ORF">NCCP691_14270</name>
</gene>
<keyword evidence="2" id="KW-0812">Transmembrane</keyword>
<dbReference type="Gene3D" id="3.20.20.450">
    <property type="entry name" value="EAL domain"/>
    <property type="match status" value="1"/>
</dbReference>
<dbReference type="CDD" id="cd01948">
    <property type="entry name" value="EAL"/>
    <property type="match status" value="1"/>
</dbReference>
<dbReference type="InterPro" id="IPR052155">
    <property type="entry name" value="Biofilm_reg_signaling"/>
</dbReference>
<evidence type="ECO:0000313" key="11">
    <source>
        <dbReference type="EMBL" id="GIZ51413.1"/>
    </source>
</evidence>
<dbReference type="Pfam" id="PF13426">
    <property type="entry name" value="PAS_9"/>
    <property type="match status" value="1"/>
</dbReference>
<dbReference type="InterPro" id="IPR029787">
    <property type="entry name" value="Nucleotide_cyclase"/>
</dbReference>
<evidence type="ECO:0000256" key="2">
    <source>
        <dbReference type="ARBA" id="ARBA00022692"/>
    </source>
</evidence>
<feature type="domain" description="EAL" evidence="9">
    <location>
        <begin position="675"/>
        <end position="929"/>
    </location>
</feature>
<dbReference type="Pfam" id="PF03924">
    <property type="entry name" value="CHASE"/>
    <property type="match status" value="1"/>
</dbReference>
<dbReference type="Gene3D" id="3.30.450.20">
    <property type="entry name" value="PAS domain"/>
    <property type="match status" value="1"/>
</dbReference>
<dbReference type="SMART" id="SM01079">
    <property type="entry name" value="CHASE"/>
    <property type="match status" value="1"/>
</dbReference>
<evidence type="ECO:0000256" key="3">
    <source>
        <dbReference type="ARBA" id="ARBA00022989"/>
    </source>
</evidence>
<dbReference type="InterPro" id="IPR006189">
    <property type="entry name" value="CHASE_dom"/>
</dbReference>
<protein>
    <recommendedName>
        <fullName evidence="13">PAS domain S-box-containing protein/diguanylate cyclase (GGDEF)-like protein</fullName>
    </recommendedName>
</protein>
<dbReference type="InterPro" id="IPR035965">
    <property type="entry name" value="PAS-like_dom_sf"/>
</dbReference>
<dbReference type="PROSITE" id="PS50887">
    <property type="entry name" value="GGDEF"/>
    <property type="match status" value="1"/>
</dbReference>
<dbReference type="SMART" id="SM00052">
    <property type="entry name" value="EAL"/>
    <property type="match status" value="1"/>
</dbReference>
<dbReference type="InterPro" id="IPR000014">
    <property type="entry name" value="PAS"/>
</dbReference>
<dbReference type="Pfam" id="PF00990">
    <property type="entry name" value="GGDEF"/>
    <property type="match status" value="1"/>
</dbReference>
<dbReference type="SUPFAM" id="SSF141868">
    <property type="entry name" value="EAL domain-like"/>
    <property type="match status" value="1"/>
</dbReference>
<dbReference type="SMART" id="SM00086">
    <property type="entry name" value="PAC"/>
    <property type="match status" value="1"/>
</dbReference>
<evidence type="ECO:0000313" key="12">
    <source>
        <dbReference type="Proteomes" id="UP000887222"/>
    </source>
</evidence>
<dbReference type="CDD" id="cd00130">
    <property type="entry name" value="PAS"/>
    <property type="match status" value="1"/>
</dbReference>
<dbReference type="InterPro" id="IPR035919">
    <property type="entry name" value="EAL_sf"/>
</dbReference>
<evidence type="ECO:0000256" key="4">
    <source>
        <dbReference type="ARBA" id="ARBA00023136"/>
    </source>
</evidence>
<evidence type="ECO:0000256" key="1">
    <source>
        <dbReference type="ARBA" id="ARBA00004370"/>
    </source>
</evidence>
<dbReference type="SMART" id="SM00267">
    <property type="entry name" value="GGDEF"/>
    <property type="match status" value="1"/>
</dbReference>